<accession>A0ABQ7DUM9</accession>
<organism evidence="1 2">
    <name type="scientific">Brassica cretica</name>
    <name type="common">Mustard</name>
    <dbReference type="NCBI Taxonomy" id="69181"/>
    <lineage>
        <taxon>Eukaryota</taxon>
        <taxon>Viridiplantae</taxon>
        <taxon>Streptophyta</taxon>
        <taxon>Embryophyta</taxon>
        <taxon>Tracheophyta</taxon>
        <taxon>Spermatophyta</taxon>
        <taxon>Magnoliopsida</taxon>
        <taxon>eudicotyledons</taxon>
        <taxon>Gunneridae</taxon>
        <taxon>Pentapetalae</taxon>
        <taxon>rosids</taxon>
        <taxon>malvids</taxon>
        <taxon>Brassicales</taxon>
        <taxon>Brassicaceae</taxon>
        <taxon>Brassiceae</taxon>
        <taxon>Brassica</taxon>
    </lineage>
</organism>
<evidence type="ECO:0000313" key="2">
    <source>
        <dbReference type="Proteomes" id="UP000266723"/>
    </source>
</evidence>
<proteinExistence type="predicted"/>
<dbReference type="EMBL" id="QGKV02000649">
    <property type="protein sequence ID" value="KAF3580845.1"/>
    <property type="molecule type" value="Genomic_DNA"/>
</dbReference>
<gene>
    <name evidence="1" type="ORF">DY000_02033719</name>
</gene>
<protein>
    <submittedName>
        <fullName evidence="1">Uncharacterized protein</fullName>
    </submittedName>
</protein>
<sequence>MHPGVVANRPSLLEKFHQSGVDAVGLALHSDLVVPTAPNFKMSSARISWRTWTSTAKLTLEKTLSLKLSLPPKIKSPFEFPPASGGACRCPGLGFGSGKLSAAEELRFRRFLSYLWGFDEDVERRRVVALFGSRVEIGFQSQISTGALYSSGGGKTVLFLVLDGSLSLDLRIGRLGLVVRGSRRRRQESGSPLLSRCVYRWILLPRWRVAVVNAASVAVCNTSSHQISSWRFLAASVSVRRFSRSTSEAAVLMSLTTVFWSLVFAHIPASLGSLELLVVMCVTIVCSVLGRCRCCLFVCAGAFKALGKLFSGESSSLRADHRGGQNYRAPTLSLTWLFLLRQAGSVDIAEPLDGGIGFLCLPLFS</sequence>
<name>A0ABQ7DUM9_BRACR</name>
<reference evidence="1 2" key="1">
    <citation type="journal article" date="2020" name="BMC Genomics">
        <title>Intraspecific diversification of the crop wild relative Brassica cretica Lam. using demographic model selection.</title>
        <authorList>
            <person name="Kioukis A."/>
            <person name="Michalopoulou V.A."/>
            <person name="Briers L."/>
            <person name="Pirintsos S."/>
            <person name="Studholme D.J."/>
            <person name="Pavlidis P."/>
            <person name="Sarris P.F."/>
        </authorList>
    </citation>
    <scope>NUCLEOTIDE SEQUENCE [LARGE SCALE GENOMIC DNA]</scope>
    <source>
        <strain evidence="2">cv. PFS-1207/04</strain>
    </source>
</reference>
<evidence type="ECO:0000313" key="1">
    <source>
        <dbReference type="EMBL" id="KAF3580845.1"/>
    </source>
</evidence>
<comment type="caution">
    <text evidence="1">The sequence shown here is derived from an EMBL/GenBank/DDBJ whole genome shotgun (WGS) entry which is preliminary data.</text>
</comment>
<keyword evidence="2" id="KW-1185">Reference proteome</keyword>
<dbReference type="Proteomes" id="UP000266723">
    <property type="component" value="Unassembled WGS sequence"/>
</dbReference>